<evidence type="ECO:0000313" key="1">
    <source>
        <dbReference type="EMBL" id="RAQ30707.1"/>
    </source>
</evidence>
<dbReference type="Proteomes" id="UP000249377">
    <property type="component" value="Unassembled WGS sequence"/>
</dbReference>
<accession>A0A328UFU1</accession>
<organism evidence="1 2">
    <name type="scientific">Hydrogeniiclostridium mannosilyticum</name>
    <dbReference type="NCBI Taxonomy" id="2764322"/>
    <lineage>
        <taxon>Bacteria</taxon>
        <taxon>Bacillati</taxon>
        <taxon>Bacillota</taxon>
        <taxon>Clostridia</taxon>
        <taxon>Eubacteriales</taxon>
        <taxon>Acutalibacteraceae</taxon>
        <taxon>Hydrogeniiclostridium</taxon>
    </lineage>
</organism>
<dbReference type="AlphaFoldDB" id="A0A328UFU1"/>
<name>A0A328UFU1_9FIRM</name>
<reference evidence="1 2" key="1">
    <citation type="submission" date="2018-06" db="EMBL/GenBank/DDBJ databases">
        <title>Noncontiguous genome sequence of Ruminococcaceae bacterium ASD2818.</title>
        <authorList>
            <person name="Chaplin A.V."/>
            <person name="Sokolova S.R."/>
            <person name="Kochetkova T.O."/>
            <person name="Goltsov A.Y."/>
            <person name="Trofimov D.Y."/>
            <person name="Efimov B.A."/>
        </authorList>
    </citation>
    <scope>NUCLEOTIDE SEQUENCE [LARGE SCALE GENOMIC DNA]</scope>
    <source>
        <strain evidence="1 2">ASD2818</strain>
    </source>
</reference>
<gene>
    <name evidence="1" type="ORF">DPQ25_04285</name>
</gene>
<protein>
    <submittedName>
        <fullName evidence="1">Uncharacterized protein</fullName>
    </submittedName>
</protein>
<dbReference type="EMBL" id="QLYR01000001">
    <property type="protein sequence ID" value="RAQ30707.1"/>
    <property type="molecule type" value="Genomic_DNA"/>
</dbReference>
<sequence>MIRPPYHKLSGALKYTAGRGKLLPVFYCICKQALPPQADNFRILFFLCLQTFHRLRTIRLYYI</sequence>
<comment type="caution">
    <text evidence="1">The sequence shown here is derived from an EMBL/GenBank/DDBJ whole genome shotgun (WGS) entry which is preliminary data.</text>
</comment>
<evidence type="ECO:0000313" key="2">
    <source>
        <dbReference type="Proteomes" id="UP000249377"/>
    </source>
</evidence>
<keyword evidence="2" id="KW-1185">Reference proteome</keyword>
<proteinExistence type="predicted"/>